<name>A0A914XWI0_9BILA</name>
<dbReference type="AlphaFoldDB" id="A0A914XWI0"/>
<evidence type="ECO:0000313" key="1">
    <source>
        <dbReference type="Proteomes" id="UP000887577"/>
    </source>
</evidence>
<organism evidence="1 2">
    <name type="scientific">Panagrolaimus superbus</name>
    <dbReference type="NCBI Taxonomy" id="310955"/>
    <lineage>
        <taxon>Eukaryota</taxon>
        <taxon>Metazoa</taxon>
        <taxon>Ecdysozoa</taxon>
        <taxon>Nematoda</taxon>
        <taxon>Chromadorea</taxon>
        <taxon>Rhabditida</taxon>
        <taxon>Tylenchina</taxon>
        <taxon>Panagrolaimomorpha</taxon>
        <taxon>Panagrolaimoidea</taxon>
        <taxon>Panagrolaimidae</taxon>
        <taxon>Panagrolaimus</taxon>
    </lineage>
</organism>
<accession>A0A914XWI0</accession>
<evidence type="ECO:0000313" key="2">
    <source>
        <dbReference type="WBParaSite" id="PSU_v2.g12296.t1"/>
    </source>
</evidence>
<dbReference type="Proteomes" id="UP000887577">
    <property type="component" value="Unplaced"/>
</dbReference>
<proteinExistence type="predicted"/>
<dbReference type="WBParaSite" id="PSU_v2.g12296.t1">
    <property type="protein sequence ID" value="PSU_v2.g12296.t1"/>
    <property type="gene ID" value="PSU_v2.g12296"/>
</dbReference>
<sequence>MPTDDGEKENSFEKNEKNIGSSFTQKEIKLFKEQWAKELKYLNEKINVEKVEPDIGETIQEYTILAKIGAGGRIWKGFSRKEK</sequence>
<reference evidence="2" key="1">
    <citation type="submission" date="2022-11" db="UniProtKB">
        <authorList>
            <consortium name="WormBaseParasite"/>
        </authorList>
    </citation>
    <scope>IDENTIFICATION</scope>
</reference>
<protein>
    <submittedName>
        <fullName evidence="2">Uncharacterized protein</fullName>
    </submittedName>
</protein>
<keyword evidence="1" id="KW-1185">Reference proteome</keyword>